<feature type="compositionally biased region" description="Pro residues" evidence="1">
    <location>
        <begin position="497"/>
        <end position="507"/>
    </location>
</feature>
<gene>
    <name evidence="3" type="ORF">HQN59_22685</name>
</gene>
<feature type="compositionally biased region" description="Low complexity" evidence="1">
    <location>
        <begin position="471"/>
        <end position="485"/>
    </location>
</feature>
<feature type="domain" description="Uncharacterised" evidence="2">
    <location>
        <begin position="39"/>
        <end position="357"/>
    </location>
</feature>
<proteinExistence type="predicted"/>
<accession>A0A7Y6NSK6</accession>
<dbReference type="AlphaFoldDB" id="A0A7Y6NSK6"/>
<name>A0A7Y6NSK6_9BURK</name>
<dbReference type="Pfam" id="PF07514">
    <property type="entry name" value="TraI_2"/>
    <property type="match status" value="1"/>
</dbReference>
<reference evidence="3 4" key="1">
    <citation type="submission" date="2020-06" db="EMBL/GenBank/DDBJ databases">
        <title>Schlegella sp. ID0723 isolated from air conditioner.</title>
        <authorList>
            <person name="Kim D.Y."/>
            <person name="Kim D.-U."/>
        </authorList>
    </citation>
    <scope>NUCLEOTIDE SEQUENCE [LARGE SCALE GENOMIC DNA]</scope>
    <source>
        <strain evidence="3 4">ID0723</strain>
    </source>
</reference>
<feature type="compositionally biased region" description="Basic and acidic residues" evidence="1">
    <location>
        <begin position="450"/>
        <end position="462"/>
    </location>
</feature>
<dbReference type="Proteomes" id="UP000529637">
    <property type="component" value="Unassembled WGS sequence"/>
</dbReference>
<feature type="region of interest" description="Disordered" evidence="1">
    <location>
        <begin position="11"/>
        <end position="33"/>
    </location>
</feature>
<evidence type="ECO:0000313" key="3">
    <source>
        <dbReference type="EMBL" id="NUZ08560.1"/>
    </source>
</evidence>
<organism evidence="3 4">
    <name type="scientific">Piscinibacter koreensis</name>
    <dbReference type="NCBI Taxonomy" id="2742824"/>
    <lineage>
        <taxon>Bacteria</taxon>
        <taxon>Pseudomonadati</taxon>
        <taxon>Pseudomonadota</taxon>
        <taxon>Betaproteobacteria</taxon>
        <taxon>Burkholderiales</taxon>
        <taxon>Sphaerotilaceae</taxon>
        <taxon>Piscinibacter</taxon>
    </lineage>
</organism>
<dbReference type="NCBIfam" id="NF041494">
    <property type="entry name" value="MobH"/>
    <property type="match status" value="1"/>
</dbReference>
<dbReference type="InterPro" id="IPR011119">
    <property type="entry name" value="Unchr_helicase_relaxase_TraI"/>
</dbReference>
<keyword evidence="4" id="KW-1185">Reference proteome</keyword>
<evidence type="ECO:0000259" key="2">
    <source>
        <dbReference type="Pfam" id="PF07514"/>
    </source>
</evidence>
<feature type="compositionally biased region" description="Low complexity" evidence="1">
    <location>
        <begin position="406"/>
        <end position="429"/>
    </location>
</feature>
<sequence length="618" mass="66271">MGLLDLLHRRPRAGPIPRTEPGGIVAPPPGPEHPSVDPGIAACTVDELLASEAELLQRFKYCYGCDGETFERDIVEPIRRYAGYVNLLPATADNYFCGAGGLFRLGLEVAFFGLQGTDAHIVSGRATISVRKDLEPRWRRATFLAGLCSELHRTLCAATVMDEQGDEWPAYLMPLTTWLARRKARRFFVRWIANAPESRGLSLFALPHIVSPESMQELAAANHVVVPQMLASITGIPLLHEQSILIELVKRSAALVIDRDLAASAHRYGRPILGAHIERYLLDAMRQLIAAHPAWSPNTERSRVWLGAEGLFIVWPNAAAEIRKVLEDDELRGIPKAPETIVEILTAAGVLMSPPPGVTNWSILPPGSSTALEAVRLMSPDILLTGQARPVEPLPQSLLARSSPTPARAHTTAAQVAAGAAPAAAETRAPAPPRPGVDEVAGAPYPGQRAEPEHDPTSRRALDPQTPLDFGGNPDAGSAAPSSPSELDASVPQHLASPPPTTPPSPPRRFALNAPLRLVPQVRQALQAAIESMNADPRAAVAVTVGAGVFVPLSHFKSCSVDVNVALRALVEVDLLVGTKDRRPRTYQHDIGGQEQAGVIVKPGHIHGLDLSDFQATA</sequence>
<evidence type="ECO:0000313" key="4">
    <source>
        <dbReference type="Proteomes" id="UP000529637"/>
    </source>
</evidence>
<evidence type="ECO:0000256" key="1">
    <source>
        <dbReference type="SAM" id="MobiDB-lite"/>
    </source>
</evidence>
<feature type="region of interest" description="Disordered" evidence="1">
    <location>
        <begin position="397"/>
        <end position="511"/>
    </location>
</feature>
<protein>
    <submittedName>
        <fullName evidence="3">TraI domain-containing protein</fullName>
    </submittedName>
</protein>
<dbReference type="Gene3D" id="1.10.3210.40">
    <property type="match status" value="1"/>
</dbReference>
<comment type="caution">
    <text evidence="3">The sequence shown here is derived from an EMBL/GenBank/DDBJ whole genome shotgun (WGS) entry which is preliminary data.</text>
</comment>
<dbReference type="EMBL" id="JABWMJ010000014">
    <property type="protein sequence ID" value="NUZ08560.1"/>
    <property type="molecule type" value="Genomic_DNA"/>
</dbReference>